<accession>A0A6J5KN97</accession>
<name>A0A6J5KN97_9CAUD</name>
<protein>
    <submittedName>
        <fullName evidence="2">Uncharacterized protein</fullName>
    </submittedName>
</protein>
<feature type="transmembrane region" description="Helical" evidence="1">
    <location>
        <begin position="58"/>
        <end position="76"/>
    </location>
</feature>
<gene>
    <name evidence="2" type="ORF">UFOVP33_40</name>
</gene>
<keyword evidence="1" id="KW-0472">Membrane</keyword>
<organism evidence="2">
    <name type="scientific">uncultured Caudovirales phage</name>
    <dbReference type="NCBI Taxonomy" id="2100421"/>
    <lineage>
        <taxon>Viruses</taxon>
        <taxon>Duplodnaviria</taxon>
        <taxon>Heunggongvirae</taxon>
        <taxon>Uroviricota</taxon>
        <taxon>Caudoviricetes</taxon>
        <taxon>Peduoviridae</taxon>
        <taxon>Maltschvirus</taxon>
        <taxon>Maltschvirus maltsch</taxon>
    </lineage>
</organism>
<dbReference type="EMBL" id="LR796162">
    <property type="protein sequence ID" value="CAB4122706.1"/>
    <property type="molecule type" value="Genomic_DNA"/>
</dbReference>
<feature type="transmembrane region" description="Helical" evidence="1">
    <location>
        <begin position="33"/>
        <end position="52"/>
    </location>
</feature>
<evidence type="ECO:0000256" key="1">
    <source>
        <dbReference type="SAM" id="Phobius"/>
    </source>
</evidence>
<reference evidence="2" key="1">
    <citation type="submission" date="2020-04" db="EMBL/GenBank/DDBJ databases">
        <authorList>
            <person name="Chiriac C."/>
            <person name="Salcher M."/>
            <person name="Ghai R."/>
            <person name="Kavagutti S V."/>
        </authorList>
    </citation>
    <scope>NUCLEOTIDE SEQUENCE</scope>
</reference>
<sequence length="86" mass="9945">MNCCDDYGNCRQGRDCPIRQTQTPKVWNMTHYLAAYLSVCLLIELVAWLAGGYVTHDWIWFAVVAVALRLAWLDGYHTRKIERGEP</sequence>
<proteinExistence type="predicted"/>
<evidence type="ECO:0000313" key="2">
    <source>
        <dbReference type="EMBL" id="CAB4122706.1"/>
    </source>
</evidence>
<keyword evidence="1" id="KW-1133">Transmembrane helix</keyword>
<keyword evidence="1" id="KW-0812">Transmembrane</keyword>